<dbReference type="PROSITE" id="PS00606">
    <property type="entry name" value="KS3_1"/>
    <property type="match status" value="1"/>
</dbReference>
<dbReference type="InterPro" id="IPR018201">
    <property type="entry name" value="Ketoacyl_synth_AS"/>
</dbReference>
<dbReference type="EMBL" id="CP068596">
    <property type="protein sequence ID" value="QQZ64676.1"/>
    <property type="molecule type" value="Genomic_DNA"/>
</dbReference>
<evidence type="ECO:0000259" key="4">
    <source>
        <dbReference type="PROSITE" id="PS52004"/>
    </source>
</evidence>
<dbReference type="SUPFAM" id="SSF53901">
    <property type="entry name" value="Thiolase-like"/>
    <property type="match status" value="1"/>
</dbReference>
<dbReference type="GO" id="GO:0004315">
    <property type="term" value="F:3-oxoacyl-[acyl-carrier-protein] synthase activity"/>
    <property type="evidence" value="ECO:0007669"/>
    <property type="project" value="InterPro"/>
</dbReference>
<accession>A0A974SGS1</accession>
<evidence type="ECO:0000313" key="6">
    <source>
        <dbReference type="Proteomes" id="UP000595841"/>
    </source>
</evidence>
<dbReference type="GO" id="GO:0071770">
    <property type="term" value="P:DIM/DIP cell wall layer assembly"/>
    <property type="evidence" value="ECO:0007669"/>
    <property type="project" value="TreeGrafter"/>
</dbReference>
<organism evidence="5 6">
    <name type="scientific">Paenibacillus sonchi</name>
    <dbReference type="NCBI Taxonomy" id="373687"/>
    <lineage>
        <taxon>Bacteria</taxon>
        <taxon>Bacillati</taxon>
        <taxon>Bacillota</taxon>
        <taxon>Bacilli</taxon>
        <taxon>Bacillales</taxon>
        <taxon>Paenibacillaceae</taxon>
        <taxon>Paenibacillus</taxon>
        <taxon>Paenibacillus sonchi group</taxon>
    </lineage>
</organism>
<dbReference type="PANTHER" id="PTHR43775:SF37">
    <property type="entry name" value="SI:DKEY-61P9.11"/>
    <property type="match status" value="1"/>
</dbReference>
<dbReference type="GO" id="GO:0005737">
    <property type="term" value="C:cytoplasm"/>
    <property type="evidence" value="ECO:0007669"/>
    <property type="project" value="TreeGrafter"/>
</dbReference>
<dbReference type="Gene3D" id="3.40.47.10">
    <property type="match status" value="1"/>
</dbReference>
<keyword evidence="3" id="KW-0808">Transferase</keyword>
<reference evidence="5 6" key="1">
    <citation type="submission" date="2021-01" db="EMBL/GenBank/DDBJ databases">
        <title>Whole genome sequence of Paenibacillus sonchi LMG 24727 for comparative genomics.</title>
        <authorList>
            <person name="Lee G."/>
            <person name="Kim M.-J."/>
            <person name="Lim K."/>
            <person name="Shin J.-H."/>
        </authorList>
    </citation>
    <scope>NUCLEOTIDE SEQUENCE [LARGE SCALE GENOMIC DNA]</scope>
    <source>
        <strain evidence="5 6">LMG 24727</strain>
        <plasmid evidence="5 6">unnamed1</plasmid>
    </source>
</reference>
<dbReference type="SMART" id="SM00825">
    <property type="entry name" value="PKS_KS"/>
    <property type="match status" value="1"/>
</dbReference>
<keyword evidence="1" id="KW-0596">Phosphopantetheine</keyword>
<dbReference type="InterPro" id="IPR020841">
    <property type="entry name" value="PKS_Beta-ketoAc_synthase_dom"/>
</dbReference>
<feature type="domain" description="Ketosynthase family 3 (KS3)" evidence="4">
    <location>
        <begin position="1"/>
        <end position="99"/>
    </location>
</feature>
<keyword evidence="6" id="KW-1185">Reference proteome</keyword>
<dbReference type="GO" id="GO:0005886">
    <property type="term" value="C:plasma membrane"/>
    <property type="evidence" value="ECO:0007669"/>
    <property type="project" value="TreeGrafter"/>
</dbReference>
<dbReference type="InterPro" id="IPR016039">
    <property type="entry name" value="Thiolase-like"/>
</dbReference>
<dbReference type="PANTHER" id="PTHR43775">
    <property type="entry name" value="FATTY ACID SYNTHASE"/>
    <property type="match status" value="1"/>
</dbReference>
<dbReference type="PROSITE" id="PS52004">
    <property type="entry name" value="KS3_2"/>
    <property type="match status" value="1"/>
</dbReference>
<dbReference type="InterPro" id="IPR050091">
    <property type="entry name" value="PKS_NRPS_Biosynth_Enz"/>
</dbReference>
<name>A0A974SGS1_9BACL</name>
<dbReference type="KEGG" id="pson:JI735_34020"/>
<evidence type="ECO:0000313" key="5">
    <source>
        <dbReference type="EMBL" id="QQZ64676.1"/>
    </source>
</evidence>
<geneLocation type="plasmid" evidence="5 6">
    <name>unnamed1</name>
</geneLocation>
<dbReference type="GO" id="GO:0004312">
    <property type="term" value="F:fatty acid synthase activity"/>
    <property type="evidence" value="ECO:0007669"/>
    <property type="project" value="TreeGrafter"/>
</dbReference>
<proteinExistence type="predicted"/>
<dbReference type="InterPro" id="IPR014030">
    <property type="entry name" value="Ketoacyl_synth_N"/>
</dbReference>
<sequence>MECAFLIANRTSYFFDFHGPSEAVDTACSSSAVALHRAVLSLQAGECRLALAGGVNLLSSPRSMVAFDKAGMLSKTGRCRTFDKQADGFVRGKESERCC</sequence>
<dbReference type="AlphaFoldDB" id="A0A974SGS1"/>
<gene>
    <name evidence="5" type="ORF">JI735_34020</name>
</gene>
<evidence type="ECO:0000256" key="2">
    <source>
        <dbReference type="ARBA" id="ARBA00022553"/>
    </source>
</evidence>
<dbReference type="GO" id="GO:0006633">
    <property type="term" value="P:fatty acid biosynthetic process"/>
    <property type="evidence" value="ECO:0007669"/>
    <property type="project" value="InterPro"/>
</dbReference>
<keyword evidence="5" id="KW-0614">Plasmid</keyword>
<dbReference type="Pfam" id="PF00109">
    <property type="entry name" value="ketoacyl-synt"/>
    <property type="match status" value="1"/>
</dbReference>
<protein>
    <recommendedName>
        <fullName evidence="4">Ketosynthase family 3 (KS3) domain-containing protein</fullName>
    </recommendedName>
</protein>
<evidence type="ECO:0000256" key="1">
    <source>
        <dbReference type="ARBA" id="ARBA00022450"/>
    </source>
</evidence>
<evidence type="ECO:0000256" key="3">
    <source>
        <dbReference type="ARBA" id="ARBA00022679"/>
    </source>
</evidence>
<dbReference type="Proteomes" id="UP000595841">
    <property type="component" value="Plasmid unnamed1"/>
</dbReference>
<keyword evidence="2" id="KW-0597">Phosphoprotein</keyword>